<dbReference type="InterPro" id="IPR042099">
    <property type="entry name" value="ANL_N_sf"/>
</dbReference>
<dbReference type="Proteomes" id="UP000184028">
    <property type="component" value="Unassembled WGS sequence"/>
</dbReference>
<evidence type="ECO:0000256" key="2">
    <source>
        <dbReference type="ARBA" id="ARBA00022450"/>
    </source>
</evidence>
<feature type="domain" description="Carrier" evidence="4">
    <location>
        <begin position="3078"/>
        <end position="3153"/>
    </location>
</feature>
<dbReference type="Pfam" id="PF00668">
    <property type="entry name" value="Condensation"/>
    <property type="match status" value="5"/>
</dbReference>
<dbReference type="RefSeq" id="WP_068843419.1">
    <property type="nucleotide sequence ID" value="NZ_FRBT01000001.1"/>
</dbReference>
<dbReference type="CDD" id="cd19531">
    <property type="entry name" value="LCL_NRPS-like"/>
    <property type="match status" value="5"/>
</dbReference>
<name>A0A1M6XDI4_9FLAO</name>
<evidence type="ECO:0000313" key="6">
    <source>
        <dbReference type="Proteomes" id="UP000184028"/>
    </source>
</evidence>
<dbReference type="InterPro" id="IPR000873">
    <property type="entry name" value="AMP-dep_synth/lig_dom"/>
</dbReference>
<dbReference type="PROSITE" id="PS50075">
    <property type="entry name" value="CARRIER"/>
    <property type="match status" value="4"/>
</dbReference>
<dbReference type="PANTHER" id="PTHR45527:SF1">
    <property type="entry name" value="FATTY ACID SYNTHASE"/>
    <property type="match status" value="1"/>
</dbReference>
<dbReference type="InterPro" id="IPR041464">
    <property type="entry name" value="TubC_N"/>
</dbReference>
<dbReference type="SUPFAM" id="SSF56801">
    <property type="entry name" value="Acetyl-CoA synthetase-like"/>
    <property type="match status" value="4"/>
</dbReference>
<organism evidence="5 6">
    <name type="scientific">Flavobacterium chilense</name>
    <dbReference type="NCBI Taxonomy" id="946677"/>
    <lineage>
        <taxon>Bacteria</taxon>
        <taxon>Pseudomonadati</taxon>
        <taxon>Bacteroidota</taxon>
        <taxon>Flavobacteriia</taxon>
        <taxon>Flavobacteriales</taxon>
        <taxon>Flavobacteriaceae</taxon>
        <taxon>Flavobacterium</taxon>
    </lineage>
</organism>
<dbReference type="STRING" id="946677.SAMN05444484_10191"/>
<dbReference type="CDD" id="cd05930">
    <property type="entry name" value="A_NRPS"/>
    <property type="match status" value="4"/>
</dbReference>
<dbReference type="InterPro" id="IPR036736">
    <property type="entry name" value="ACP-like_sf"/>
</dbReference>
<dbReference type="InterPro" id="IPR009081">
    <property type="entry name" value="PP-bd_ACP"/>
</dbReference>
<dbReference type="GO" id="GO:0043041">
    <property type="term" value="P:amino acid activation for nonribosomal peptide biosynthetic process"/>
    <property type="evidence" value="ECO:0007669"/>
    <property type="project" value="TreeGrafter"/>
</dbReference>
<evidence type="ECO:0000259" key="4">
    <source>
        <dbReference type="PROSITE" id="PS50075"/>
    </source>
</evidence>
<dbReference type="GO" id="GO:0003824">
    <property type="term" value="F:catalytic activity"/>
    <property type="evidence" value="ECO:0007669"/>
    <property type="project" value="InterPro"/>
</dbReference>
<dbReference type="SUPFAM" id="SSF52777">
    <property type="entry name" value="CoA-dependent acyltransferases"/>
    <property type="match status" value="10"/>
</dbReference>
<keyword evidence="3" id="KW-0597">Phosphoprotein</keyword>
<accession>A0A1M6XDI4</accession>
<reference evidence="6" key="1">
    <citation type="submission" date="2016-11" db="EMBL/GenBank/DDBJ databases">
        <authorList>
            <person name="Varghese N."/>
            <person name="Submissions S."/>
        </authorList>
    </citation>
    <scope>NUCLEOTIDE SEQUENCE [LARGE SCALE GENOMIC DNA]</scope>
    <source>
        <strain evidence="6">DSM 24724</strain>
    </source>
</reference>
<dbReference type="OrthoDB" id="4317020at2"/>
<dbReference type="Gene3D" id="2.30.38.10">
    <property type="entry name" value="Luciferase, Domain 3"/>
    <property type="match status" value="3"/>
</dbReference>
<proteinExistence type="predicted"/>
<feature type="domain" description="Carrier" evidence="4">
    <location>
        <begin position="4112"/>
        <end position="4187"/>
    </location>
</feature>
<dbReference type="Gene3D" id="3.30.559.30">
    <property type="entry name" value="Nonribosomal peptide synthetase, condensation domain"/>
    <property type="match status" value="5"/>
</dbReference>
<dbReference type="InterPro" id="IPR023213">
    <property type="entry name" value="CAT-like_dom_sf"/>
</dbReference>
<dbReference type="FunFam" id="3.30.300.30:FF:000015">
    <property type="entry name" value="Nonribosomal peptide synthase SidD"/>
    <property type="match status" value="2"/>
</dbReference>
<dbReference type="Pfam" id="PF18563">
    <property type="entry name" value="TubC_N"/>
    <property type="match status" value="1"/>
</dbReference>
<keyword evidence="2" id="KW-0596">Phosphopantetheine</keyword>
<dbReference type="Gene3D" id="3.30.300.30">
    <property type="match status" value="4"/>
</dbReference>
<dbReference type="PANTHER" id="PTHR45527">
    <property type="entry name" value="NONRIBOSOMAL PEPTIDE SYNTHETASE"/>
    <property type="match status" value="1"/>
</dbReference>
<dbReference type="PROSITE" id="PS00455">
    <property type="entry name" value="AMP_BINDING"/>
    <property type="match status" value="4"/>
</dbReference>
<dbReference type="EMBL" id="FRBT01000001">
    <property type="protein sequence ID" value="SHL03865.1"/>
    <property type="molecule type" value="Genomic_DNA"/>
</dbReference>
<dbReference type="InterPro" id="IPR010071">
    <property type="entry name" value="AA_adenyl_dom"/>
</dbReference>
<dbReference type="InterPro" id="IPR045851">
    <property type="entry name" value="AMP-bd_C_sf"/>
</dbReference>
<dbReference type="GO" id="GO:0031177">
    <property type="term" value="F:phosphopantetheine binding"/>
    <property type="evidence" value="ECO:0007669"/>
    <property type="project" value="TreeGrafter"/>
</dbReference>
<gene>
    <name evidence="5" type="ORF">SAMN05444484_10191</name>
</gene>
<dbReference type="InterPro" id="IPR020845">
    <property type="entry name" value="AMP-binding_CS"/>
</dbReference>
<dbReference type="FunFam" id="1.10.1200.10:FF:000005">
    <property type="entry name" value="Nonribosomal peptide synthetase 1"/>
    <property type="match status" value="3"/>
</dbReference>
<dbReference type="GO" id="GO:0005829">
    <property type="term" value="C:cytosol"/>
    <property type="evidence" value="ECO:0007669"/>
    <property type="project" value="TreeGrafter"/>
</dbReference>
<dbReference type="Gene3D" id="3.30.559.10">
    <property type="entry name" value="Chloramphenicol acetyltransferase-like domain"/>
    <property type="match status" value="5"/>
</dbReference>
<dbReference type="NCBIfam" id="NF003417">
    <property type="entry name" value="PRK04813.1"/>
    <property type="match status" value="4"/>
</dbReference>
<protein>
    <submittedName>
        <fullName evidence="5">Amino acid adenylation domain-containing protein</fullName>
    </submittedName>
</protein>
<dbReference type="Pfam" id="PF00501">
    <property type="entry name" value="AMP-binding"/>
    <property type="match status" value="4"/>
</dbReference>
<dbReference type="FunFam" id="2.30.38.10:FF:000001">
    <property type="entry name" value="Non-ribosomal peptide synthetase PvdI"/>
    <property type="match status" value="1"/>
</dbReference>
<keyword evidence="6" id="KW-1185">Reference proteome</keyword>
<dbReference type="FunFam" id="3.40.50.980:FF:000001">
    <property type="entry name" value="Non-ribosomal peptide synthetase"/>
    <property type="match status" value="3"/>
</dbReference>
<dbReference type="InterPro" id="IPR001242">
    <property type="entry name" value="Condensation_dom"/>
</dbReference>
<dbReference type="GO" id="GO:0044550">
    <property type="term" value="P:secondary metabolite biosynthetic process"/>
    <property type="evidence" value="ECO:0007669"/>
    <property type="project" value="TreeGrafter"/>
</dbReference>
<dbReference type="InterPro" id="IPR025110">
    <property type="entry name" value="AMP-bd_C"/>
</dbReference>
<evidence type="ECO:0000256" key="1">
    <source>
        <dbReference type="ARBA" id="ARBA00001957"/>
    </source>
</evidence>
<dbReference type="NCBIfam" id="TIGR01733">
    <property type="entry name" value="AA-adenyl-dom"/>
    <property type="match status" value="4"/>
</dbReference>
<evidence type="ECO:0000256" key="3">
    <source>
        <dbReference type="ARBA" id="ARBA00022553"/>
    </source>
</evidence>
<dbReference type="Pfam" id="PF00550">
    <property type="entry name" value="PP-binding"/>
    <property type="match status" value="4"/>
</dbReference>
<dbReference type="InterPro" id="IPR044894">
    <property type="entry name" value="TubC_N_sf"/>
</dbReference>
<dbReference type="Gene3D" id="3.40.50.980">
    <property type="match status" value="6"/>
</dbReference>
<dbReference type="Gene3D" id="1.10.10.1830">
    <property type="entry name" value="Non-ribosomal peptide synthase, adenylation domain"/>
    <property type="match status" value="1"/>
</dbReference>
<comment type="cofactor">
    <cofactor evidence="1">
        <name>pantetheine 4'-phosphate</name>
        <dbReference type="ChEBI" id="CHEBI:47942"/>
    </cofactor>
</comment>
<feature type="domain" description="Carrier" evidence="4">
    <location>
        <begin position="2047"/>
        <end position="2122"/>
    </location>
</feature>
<evidence type="ECO:0000313" key="5">
    <source>
        <dbReference type="EMBL" id="SHL03865.1"/>
    </source>
</evidence>
<dbReference type="SUPFAM" id="SSF47336">
    <property type="entry name" value="ACP-like"/>
    <property type="match status" value="4"/>
</dbReference>
<sequence length="4658" mass="530417">MQALLKKLNNSNIKIDLVDEKLDIQAPKGVMTADLLNEIKLYKNDLIEFISSYKAKKDKHQFIPQVPIQHSYVLSSSQHRLWLLSQLESASVAYNMPSVFQLKGNLDISSLKNAFQLLIERHESLRTLFKEEYGEVRQIIVPIEDIRFQLEYEDISHNANLPVKEKEIIKKEIEYSFDLSQDSLLHAKLIKTTQDTYTFVCVMHHIISDGWSNEVMIRELFTLYNSALNEDPLSPLHIQYKDYAAWQQNQLNEADMEKHKAYWLSQFENELPNLNLPTYQIRPAIKTYNGKSEKKLFSDILVKDFNALCQSQGSTLFMGLLAIVKVLFYKYTNQKDISIGSPIAGREYLDLQNQIGFYANTLALRTCFKEKDNFSDLLANVKEVTLNAYKHQAYPFDELVEQLPLKRDMSRNPLFDVMITLQNTDNLKSGIYRLGEIEVQNYYLEEDTISKFDLKFSFIELDKGLDLIITYNTDLYTQGFIERLLGHLETLLQQVTEQPERAINSLDYLSTDEKQQLLFDFNNTTVTYSEDKTLIDLFEEQAEKTPDSIAVIFEDKEFTYKEINELSNQLADYLKANYSISTDDLIGIKLERSELLIVSILGVLKSGAAYVPIDAAYPQERINYIEKDSNCKIVIDSDEFENFIGIRSLYKNINPVKTIKSSDLVYVIYTSGSTGNPKGVMIENTSLVNYLLHQINFLEIKPNERIALLASVSFDASVEQIFTALLSSSALCIIKKEDVLDAEKLEKIIEKYAITHLHSVPSLLLNLDLSSASSLKRIISAGENFKPELAAKYIDKYNLYNKYGPTETTISSTIGQIVNKDEISIGKPISNTHIYILNDDLVPVSLGIIGDMYISGSGLSRGYFNNAAQTESSFVSNPFQEGSKMYKTGDLGKWLPDGSIVFEGRKDFQVKIRGHRIELGEIENVILGYTTSFNQVVVDVREKNSEKVLVAYYSTDGIIDKSELRSYLQSKLPDYMVPGYYLELDSMPLTPNGKIDRKSLPGISGEDLIRREYVAPKTNTEVKLVKIWEEVLNVEKVGITDNFFELGGHSLIIVQIINKTFKELGKSISFKDFFANPTIKGLSKIMYESNYVAIPLAPRSDSYIVTSSQNRLWLLSQLEGGSLAYNMPVAIKLNGILNDEVFQNAFRYLINKHEILRTYFKINEGGSLRQFILSEKEVNFKIDFFDYEGKQPQDIEDLIISLNNKEFNLEEAPLVRASLLKISDTEHIFFFSRHHIIGDGWSSQIMTSEIIKIYNTLIEGKEIHSSALKIQYKDYAVWLKNEYNLASIKKSEDYWLEQFSGEIPVLELPGFKTRPLVKTNNGTQLSYTYSEDFLNKLKNFSKQQNVTLFMTLMAGINTLLYRYSGQKDIIIGTPLAGREHPDLENQIGLYLNTLAIRTQFKEENSFLDLIAVQKETLLEAYQYQNYPFDSLVDKLSLKRDTSRSVLFDVMVVLQNQNQLKSLNNNEFLNGLEIEEYSFERRTAQFDISFQFVESERLSLSIEYNTDIYDAFLINRIFKHFEQLLEQAITAPLLELRHIDYLSSNEKYQVVFDFNDTAAFYPKDKTILDLFEEQVVMTPNNIAIVFDGKKLIYEDLNEETNQLAEYLKENYAISHKDIVGIRLDRSASLIISILGVLKAGAAYVPIDPTYPQDRIDYIEKDSASKVIIDEALFEEFKLVQYKYSKSNVKKINSPTDLAYVIYTSGTTGHPKGVQVEHHNLINLCYWHRTAFKVTGDSRGALFSGVGFDASVWEIFPYLISGASLYPIGEDEIRLNLQKLADFYNTNEISHTYLPSAICSDLTNSGLVIEKVKFLVGGEALKIDKGSVLEIYNNYGPTENTVVSSFYKVNQDHKGIIPIGKPISNTQIYILDDQLQILPVGVTGKIYVSGASVARGYLNNEALTAEKFITNPFEEGKRMYDTGDLGRWLVDGNIEFLGRKDHQVKIRGYRIELGEIENTILEFSKTLKQVIVEAKELKSEKVLVAYIVTEKVLDKTALRNFLQGKLPDYMVPGFYIQLPEFPLTSNGKIDRKKLPEIASEDSVRKAYVAPGTLIEKELVSIWQNVLGLENIGITDNFFELGGHSLIISQVINRVQKQLGSSVSYKDFFANATISGLSKILNTRTYASIAKAPESEFYPLTGSQNRLWILSQLEGGSLAYNMPGALRLKGDVDVAKFQTSFELLIERHEILRTSFKTTPLGEVNQYIIPASVVNFKIIEKDLSLITNQQEFLVDYLAQSNNEPFDLEHAPLLRASIIKLKEKESLFFLTLHHIIGDGWSMEILISEVIKIYNALLEEKAVELPQLEIQYKDYAVWRNEEQKKEEATENYWLKQFSGTLPILELPGSNARPLVQTYNGANITRRFSKEFSSKLQSFSKQQDVTLFMTLMSGINALLYRYTGQDDIIIGTPIAGREHPDLENQIGLYLNTLAIRTRLKEAISFHDLLAIQKETLLKAYEHQNYSFDSLVGKLNLKRDMSRSALFDVLMVLQSQGQLNNLNNGTLLNLEVSPYVIEGSNSKFDITYTFTETDVLSLSINYNTDIYNGDAIERMFAHFENLVIESINQPLQALETINYLTEAEKQQLLVDFNDTKVLHSQDQTLVDLFEEQAAKTPDNTAIIFEDTILTYQQLNEKANQLAAYLRANYSIEPDDLIAIKLERNEFLLVSLLGVLKSGAAYVPIDSNYPQQRIDYIEKDSNSKVVIDQNLVEKFLEVQHNYSTSNLDQISKPNHLAYIIYTSGTTGNPKGVMVEHHNAVELIHWSIKEFNADKFDIVYAVTSHCFDLSVYEFFYTLSTGKQIRMLKNALEINHYLEQDTNILLNTVPSVVRKLIEDKVSLDNIKVLNMAGEILPTDIIAKLPLDKIEVRNLYGPSEDTTYSTSFFITNKEARTISIGQPISNTQVLILDQNNQLVPVGVTGRIFVSGAGVARGYLNKEELTQEKFVVNPFLEGERMYDTGDLGYWLSDGNIEFIGRKDHQVKIRGYRIELGEIESAVLGFSDQVQQAVLEAKEFNSQTVLVAYYVSETKIDKTDLRSYLQSKLPDYMLPGYFLELDKMPLTPNGKIDRKALPGISGEDLIRREYVAPATAIEIGLAKIWEEVLNIEKVGTTDNFFELGGHSLVVVQVINKTFKELGKSISFKDFFNNPTIQGLSKKVVESNYLAIPQAPESSSYPLTSSQNRFWILNQFEGASLAYNMPVAVKFTGDLDVLKLEEAFKLLIFRHEILRTAFVSTEGEEVRQLITPKEHVNFKINYNDFSSKNEIKEAVSSYLANENAVAFDLEKGGLVKGSLLKIQEKEHVFFMSMHHIVSDGWSMELLIKEIVSVYNSLVNGTEINLPELKIQYKDYAVWLNSDIQKQKYNAAEQYWINQFSGELPTLELPSFNKRPLVKTFNGNSITHQFSKEFLDQIKTFSKDNDATLFMSLLAGTKSLLYKYTNQRDIIIGTPIAGREHPDLENQVGLYLNTLAIRTQIEENATILQVLEKEKQALLEAYQYQNYPFDDLVGKLNLKRNNSRSALFDVIVVLQNQGQLQITNEEELTGLQVENYVFESKTAQLDMSFIFTESEEGLSLTIQYNTDIYDAFLIERIFSHFENLVSNSIANPSAVLDQTDYLIPSEKQQLLFDFNATEAAYPKDKTIVALFEEQVEKTPDNTAVVFENKAFTYQELNEISNQLAHYLRENYSIQADDLIGIKLERSENLIVSILGILKSGAAYVPIDPSYPQDRIDYIEKDSASKVIIDEQLLEKFRKVQNDYSKLNVEKINSATDLAYVIYTSGTTGHPKGVMVEHHNLINLCYWHCTAFKVDKDSRGALFSGVGFDASVWEIFPYLISGASLYPIGEEEIRLNLRKLADFYNAKEISHSYLPSAICSELTSSGIVIDNVKFLVGGEALKIDKGSQLDIYNNYGPTENTVVSTFYKVNPDHNGIIPIGKPVCNTQVYILGDQLQVLPIGVSGKIYVSGASVARGYLNNETLTSEKFIENPFVSGQRMYDTGDLGRWLTDGNVEFLGRKDHQVKIRGYRIELGEIENTILKFSTPLKQVIVEAKELNSEKVLVAYIVSENTLDKSALRNFLQDTLPDYMVPGFFVELSHFPLTSNGKIDRKALPSISSEDIVRKEYVVPITVIEKEIVAIWQSVLGLEKIGVTDNFFELGGHSLKAGLLINEYRKAFNVKIKVNDIFKSTTIKSHVNLLELTDKIDQDEIAKIPEGESFAVSAIQKRIWIASQFENGSKAYHMPSCIEVTINPENFRKAILATIERHEILRTVFKESIDAEIKQWILPLEKLRFEVDYKDYRNIEDIEKGIKNFIDTDNEKRFDLENGPLLRAALLQISDTNYVFYYNIHHIIGDGWSMEVLKNDVLAFYKAYENGGKAELEDLKIQHKDYVAWIAQNNAGKEQEYWLNKFEKEVPQLDLMVSKERPKIKTYNGNIFSGDITGNNFAKLAETVQNTETTFYMNLLSLIYILLYKYSYQKDLVIGSPIDGRDHHSLKNQIGCFVNTVPFRVLLQSKENYNSLLARVKNTVLEGLEHQSFPVESVIEALELQRDLSRSPLFDVSVVMIQNAVSQDHNPTNEQGYSKLLESFKSKLDLTFYFKAYENKISCNIIYNTDLFDADVIEKMFTEFLILTDFDLSNDSLTIDDYIATANTNETQEQASFFDDINAAIDDSF</sequence>
<dbReference type="Pfam" id="PF13193">
    <property type="entry name" value="AMP-binding_C"/>
    <property type="match status" value="1"/>
</dbReference>
<feature type="domain" description="Carrier" evidence="4">
    <location>
        <begin position="1015"/>
        <end position="1090"/>
    </location>
</feature>
<dbReference type="Gene3D" id="3.40.50.12780">
    <property type="entry name" value="N-terminal domain of ligase-like"/>
    <property type="match status" value="1"/>
</dbReference>
<dbReference type="Gene3D" id="1.10.1200.10">
    <property type="entry name" value="ACP-like"/>
    <property type="match status" value="4"/>
</dbReference>